<dbReference type="AlphaFoldDB" id="A0A2I8VKS2"/>
<evidence type="ECO:0000256" key="4">
    <source>
        <dbReference type="ARBA" id="ARBA00022679"/>
    </source>
</evidence>
<feature type="transmembrane region" description="Helical" evidence="9">
    <location>
        <begin position="270"/>
        <end position="287"/>
    </location>
</feature>
<evidence type="ECO:0000313" key="12">
    <source>
        <dbReference type="Proteomes" id="UP000236584"/>
    </source>
</evidence>
<dbReference type="Proteomes" id="UP000236584">
    <property type="component" value="Chromosome"/>
</dbReference>
<dbReference type="PANTHER" id="PTHR33908">
    <property type="entry name" value="MANNOSYLTRANSFERASE YKCB-RELATED"/>
    <property type="match status" value="1"/>
</dbReference>
<evidence type="ECO:0000256" key="8">
    <source>
        <dbReference type="SAM" id="MobiDB-lite"/>
    </source>
</evidence>
<comment type="subcellular location">
    <subcellularLocation>
        <location evidence="1">Cell membrane</location>
        <topology evidence="1">Multi-pass membrane protein</topology>
    </subcellularLocation>
</comment>
<dbReference type="GO" id="GO:0008610">
    <property type="term" value="P:lipid biosynthetic process"/>
    <property type="evidence" value="ECO:0007669"/>
    <property type="project" value="UniProtKB-ARBA"/>
</dbReference>
<feature type="transmembrane region" description="Helical" evidence="9">
    <location>
        <begin position="513"/>
        <end position="533"/>
    </location>
</feature>
<feature type="transmembrane region" description="Helical" evidence="9">
    <location>
        <begin position="326"/>
        <end position="353"/>
    </location>
</feature>
<evidence type="ECO:0000313" key="11">
    <source>
        <dbReference type="EMBL" id="AUV82532.1"/>
    </source>
</evidence>
<feature type="transmembrane region" description="Helical" evidence="9">
    <location>
        <begin position="244"/>
        <end position="264"/>
    </location>
</feature>
<keyword evidence="6 9" id="KW-1133">Transmembrane helix</keyword>
<protein>
    <recommendedName>
        <fullName evidence="10">Glycosyltransferase RgtA/B/C/D-like domain-containing protein</fullName>
    </recommendedName>
</protein>
<feature type="transmembrane region" description="Helical" evidence="9">
    <location>
        <begin position="365"/>
        <end position="383"/>
    </location>
</feature>
<dbReference type="GO" id="GO:0016763">
    <property type="term" value="F:pentosyltransferase activity"/>
    <property type="evidence" value="ECO:0007669"/>
    <property type="project" value="TreeGrafter"/>
</dbReference>
<dbReference type="PANTHER" id="PTHR33908:SF11">
    <property type="entry name" value="MEMBRANE PROTEIN"/>
    <property type="match status" value="1"/>
</dbReference>
<dbReference type="RefSeq" id="WP_103426221.1">
    <property type="nucleotide sequence ID" value="NZ_CP026309.1"/>
</dbReference>
<gene>
    <name evidence="11" type="ORF">C2R22_13520</name>
</gene>
<feature type="transmembrane region" description="Helical" evidence="9">
    <location>
        <begin position="570"/>
        <end position="594"/>
    </location>
</feature>
<feature type="transmembrane region" description="Helical" evidence="9">
    <location>
        <begin position="539"/>
        <end position="558"/>
    </location>
</feature>
<evidence type="ECO:0000256" key="3">
    <source>
        <dbReference type="ARBA" id="ARBA00022676"/>
    </source>
</evidence>
<feature type="transmembrane region" description="Helical" evidence="9">
    <location>
        <begin position="294"/>
        <end position="314"/>
    </location>
</feature>
<feature type="domain" description="Glycosyltransferase RgtA/B/C/D-like" evidence="10">
    <location>
        <begin position="221"/>
        <end position="375"/>
    </location>
</feature>
<evidence type="ECO:0000256" key="9">
    <source>
        <dbReference type="SAM" id="Phobius"/>
    </source>
</evidence>
<proteinExistence type="predicted"/>
<evidence type="ECO:0000259" key="10">
    <source>
        <dbReference type="Pfam" id="PF13231"/>
    </source>
</evidence>
<dbReference type="EMBL" id="CP026309">
    <property type="protein sequence ID" value="AUV82532.1"/>
    <property type="molecule type" value="Genomic_DNA"/>
</dbReference>
<feature type="compositionally biased region" description="Polar residues" evidence="8">
    <location>
        <begin position="95"/>
        <end position="104"/>
    </location>
</feature>
<keyword evidence="5 9" id="KW-0812">Transmembrane</keyword>
<keyword evidence="2" id="KW-1003">Cell membrane</keyword>
<organism evidence="11 12">
    <name type="scientific">Salinigranum rubrum</name>
    <dbReference type="NCBI Taxonomy" id="755307"/>
    <lineage>
        <taxon>Archaea</taxon>
        <taxon>Methanobacteriati</taxon>
        <taxon>Methanobacteriota</taxon>
        <taxon>Stenosarchaea group</taxon>
        <taxon>Halobacteria</taxon>
        <taxon>Halobacteriales</taxon>
        <taxon>Haloferacaceae</taxon>
        <taxon>Salinigranum</taxon>
    </lineage>
</organism>
<keyword evidence="12" id="KW-1185">Reference proteome</keyword>
<dbReference type="GeneID" id="35593129"/>
<feature type="transmembrane region" description="Helical" evidence="9">
    <location>
        <begin position="154"/>
        <end position="172"/>
    </location>
</feature>
<feature type="region of interest" description="Disordered" evidence="8">
    <location>
        <begin position="79"/>
        <end position="135"/>
    </location>
</feature>
<feature type="transmembrane region" description="Helical" evidence="9">
    <location>
        <begin position="486"/>
        <end position="506"/>
    </location>
</feature>
<feature type="transmembrane region" description="Helical" evidence="9">
    <location>
        <begin position="461"/>
        <end position="480"/>
    </location>
</feature>
<keyword evidence="3" id="KW-0328">Glycosyltransferase</keyword>
<dbReference type="KEGG" id="srub:C2R22_13520"/>
<evidence type="ECO:0000256" key="5">
    <source>
        <dbReference type="ARBA" id="ARBA00022692"/>
    </source>
</evidence>
<dbReference type="GO" id="GO:0005886">
    <property type="term" value="C:plasma membrane"/>
    <property type="evidence" value="ECO:0007669"/>
    <property type="project" value="UniProtKB-SubCell"/>
</dbReference>
<evidence type="ECO:0000256" key="1">
    <source>
        <dbReference type="ARBA" id="ARBA00004651"/>
    </source>
</evidence>
<name>A0A2I8VKS2_9EURY</name>
<evidence type="ECO:0000256" key="7">
    <source>
        <dbReference type="ARBA" id="ARBA00023136"/>
    </source>
</evidence>
<evidence type="ECO:0000256" key="6">
    <source>
        <dbReference type="ARBA" id="ARBA00022989"/>
    </source>
</evidence>
<reference evidence="11 12" key="1">
    <citation type="submission" date="2018-01" db="EMBL/GenBank/DDBJ databases">
        <title>Complete genome sequence of Salinigranum rubrum GX10T, an extremely halophilic archaeon isolated from a marine solar saltern.</title>
        <authorList>
            <person name="Han S."/>
        </authorList>
    </citation>
    <scope>NUCLEOTIDE SEQUENCE [LARGE SCALE GENOMIC DNA]</scope>
    <source>
        <strain evidence="11 12">GX10</strain>
    </source>
</reference>
<keyword evidence="4" id="KW-0808">Transferase</keyword>
<evidence type="ECO:0000256" key="2">
    <source>
        <dbReference type="ARBA" id="ARBA00022475"/>
    </source>
</evidence>
<dbReference type="InterPro" id="IPR050297">
    <property type="entry name" value="LipidA_mod_glycosyltrf_83"/>
</dbReference>
<keyword evidence="7 9" id="KW-0472">Membrane</keyword>
<dbReference type="InterPro" id="IPR038731">
    <property type="entry name" value="RgtA/B/C-like"/>
</dbReference>
<dbReference type="OrthoDB" id="346516at2157"/>
<sequence length="692" mass="76569">MSTSSVVEAIASRTNVRRRPDESYIDYFERLDETHGVDESDRERLESLAEKELFAPEPTLSDAEKREIIEICNRTLGPEAAESGENQRMHISAKDSATASSGTGQRDPFEYVQIEDSTPSTPRTERLRQSSRSWTQTTERDSQFLRSAFTSSDVAYLLPLVACGVFVFFYGLGDFSLSTWDEGFYANLARHMVQNGYWIVPHMYYTIGFQPSDFEPWLRLPPLGLWLQAIAMLVFGVNEFAARFPSAAASVLTVAIVYFIGRSIESRRAGFVAGLVYLTTPHVYAGFNAGRDGALDSLLVFFGSVFVYTTWLAASRGNRRWLFPMGLFAGLAVLTKGFGAGVFLIVVLPLAFFAQRVFISKEMGLAVGLTGLLTLPWPLYIYSRFGDVFVQEFFVRYVFDRAAGGAFGTNTNTLFSFMEYPYVTELLFSPDLLHPWTFILLVGIPVYAYQRIITEKSDSKLEAGFLIWWTVATLGLFAFIGNKVWYILPMYVPAAVLVGGIVDDAISGRRPEALVAALGAGLLLIVSPAYSLTPTSGELTVPGVVFTAGVIIVVWATPIRERLDGWIPTVAFSALSKVVPLLVAMILVGSFVGVPPTSADPAQQSLAEELNRQSPQPELVFIESEMDRPFHTFSFYAQRPLESGPVSELQSSGARYAILTEESLSETDTATRVIMNSTIGDNQRVSLVEVER</sequence>
<accession>A0A2I8VKS2</accession>
<feature type="transmembrane region" description="Helical" evidence="9">
    <location>
        <begin position="432"/>
        <end position="449"/>
    </location>
</feature>
<dbReference type="Pfam" id="PF13231">
    <property type="entry name" value="PMT_2"/>
    <property type="match status" value="1"/>
</dbReference>